<dbReference type="AlphaFoldDB" id="A0AAV1AHJ0"/>
<protein>
    <submittedName>
        <fullName evidence="1">Uncharacterized protein</fullName>
    </submittedName>
</protein>
<sequence>MAHYVFYYIPINPPRYCDFSYPKYWTKIHFNQDVDFYCTQSYSLYVDKVTMREEIHSWFPGLGYKEWLDTDEHEQSKKAEYVLPPGRFPREVNHFIKTPDIFSSRLPRTPEEDYVIVLTLDLPFIQNHLEGDKMEIGYELTHSMFKVAFIFSLVSAKRGDALAPGSSFKDMDVWKGKDEPMEMK</sequence>
<dbReference type="Proteomes" id="UP001157006">
    <property type="component" value="Chromosome 4"/>
</dbReference>
<reference evidence="1 2" key="1">
    <citation type="submission" date="2023-01" db="EMBL/GenBank/DDBJ databases">
        <authorList>
            <person name="Kreplak J."/>
        </authorList>
    </citation>
    <scope>NUCLEOTIDE SEQUENCE [LARGE SCALE GENOMIC DNA]</scope>
</reference>
<evidence type="ECO:0000313" key="1">
    <source>
        <dbReference type="EMBL" id="CAI8609776.1"/>
    </source>
</evidence>
<proteinExistence type="predicted"/>
<name>A0AAV1AHJ0_VICFA</name>
<accession>A0AAV1AHJ0</accession>
<evidence type="ECO:0000313" key="2">
    <source>
        <dbReference type="Proteomes" id="UP001157006"/>
    </source>
</evidence>
<dbReference type="EMBL" id="OX451739">
    <property type="protein sequence ID" value="CAI8609776.1"/>
    <property type="molecule type" value="Genomic_DNA"/>
</dbReference>
<gene>
    <name evidence="1" type="ORF">VFH_IV149440</name>
</gene>
<organism evidence="1 2">
    <name type="scientific">Vicia faba</name>
    <name type="common">Broad bean</name>
    <name type="synonym">Faba vulgaris</name>
    <dbReference type="NCBI Taxonomy" id="3906"/>
    <lineage>
        <taxon>Eukaryota</taxon>
        <taxon>Viridiplantae</taxon>
        <taxon>Streptophyta</taxon>
        <taxon>Embryophyta</taxon>
        <taxon>Tracheophyta</taxon>
        <taxon>Spermatophyta</taxon>
        <taxon>Magnoliopsida</taxon>
        <taxon>eudicotyledons</taxon>
        <taxon>Gunneridae</taxon>
        <taxon>Pentapetalae</taxon>
        <taxon>rosids</taxon>
        <taxon>fabids</taxon>
        <taxon>Fabales</taxon>
        <taxon>Fabaceae</taxon>
        <taxon>Papilionoideae</taxon>
        <taxon>50 kb inversion clade</taxon>
        <taxon>NPAAA clade</taxon>
        <taxon>Hologalegina</taxon>
        <taxon>IRL clade</taxon>
        <taxon>Fabeae</taxon>
        <taxon>Vicia</taxon>
    </lineage>
</organism>
<keyword evidence="2" id="KW-1185">Reference proteome</keyword>